<keyword evidence="2" id="KW-1185">Reference proteome</keyword>
<name>A0ACC0BUP4_CATRO</name>
<organism evidence="1 2">
    <name type="scientific">Catharanthus roseus</name>
    <name type="common">Madagascar periwinkle</name>
    <name type="synonym">Vinca rosea</name>
    <dbReference type="NCBI Taxonomy" id="4058"/>
    <lineage>
        <taxon>Eukaryota</taxon>
        <taxon>Viridiplantae</taxon>
        <taxon>Streptophyta</taxon>
        <taxon>Embryophyta</taxon>
        <taxon>Tracheophyta</taxon>
        <taxon>Spermatophyta</taxon>
        <taxon>Magnoliopsida</taxon>
        <taxon>eudicotyledons</taxon>
        <taxon>Gunneridae</taxon>
        <taxon>Pentapetalae</taxon>
        <taxon>asterids</taxon>
        <taxon>lamiids</taxon>
        <taxon>Gentianales</taxon>
        <taxon>Apocynaceae</taxon>
        <taxon>Rauvolfioideae</taxon>
        <taxon>Vinceae</taxon>
        <taxon>Catharanthinae</taxon>
        <taxon>Catharanthus</taxon>
    </lineage>
</organism>
<proteinExistence type="predicted"/>
<sequence length="492" mass="55370">MNNRVMQNHVQFVGLPNEDPNAHIGNFLEVCDTFKIKKVSEDAVRLYLFLFSLKGKATWDSLAEKFLGSYTWEGQRAKPKTAGVHNVDAISAMEARLASVIEQKIGNLAGTSTSKSNQTLMFCDFCNEGHSNQDCPSMGGQVEQVEFVQGNRQNNPCSNTYNLGWRNHPNFSWGGQGQQRQNQPPSFQNRGPSLHLPYEAEECSALVIKKETLQQKLEDIGSFSFPCSIGSIQVDRALADLSTSINVISSSIYELLGLVTPKPVRMSINLAYISFRYPKGVIEDVLVKVKDFVFPIDFVVLDMKKDVDFPIILGLGWVPLLRISSDYYPDFVQISYANMTHKTDKDLQTIISTIKGVRIILDRECLAPFLGIPNTGNSVTMDSNRKTINEDPGWNFDMACSCFEIRPQSFCFLSCQFCRRTKIINRTTTENYPNRPGTSFSQPVEDDDKADQSYNPSDEEEDEASAPNTIPMDAFQIEMQTAFEQVRINQEI</sequence>
<evidence type="ECO:0000313" key="2">
    <source>
        <dbReference type="Proteomes" id="UP001060085"/>
    </source>
</evidence>
<accession>A0ACC0BUP4</accession>
<comment type="caution">
    <text evidence="1">The sequence shown here is derived from an EMBL/GenBank/DDBJ whole genome shotgun (WGS) entry which is preliminary data.</text>
</comment>
<protein>
    <submittedName>
        <fullName evidence="1">Uncharacterized protein</fullName>
    </submittedName>
</protein>
<reference evidence="2" key="1">
    <citation type="journal article" date="2023" name="Nat. Plants">
        <title>Single-cell RNA sequencing provides a high-resolution roadmap for understanding the multicellular compartmentation of specialized metabolism.</title>
        <authorList>
            <person name="Sun S."/>
            <person name="Shen X."/>
            <person name="Li Y."/>
            <person name="Li Y."/>
            <person name="Wang S."/>
            <person name="Li R."/>
            <person name="Zhang H."/>
            <person name="Shen G."/>
            <person name="Guo B."/>
            <person name="Wei J."/>
            <person name="Xu J."/>
            <person name="St-Pierre B."/>
            <person name="Chen S."/>
            <person name="Sun C."/>
        </authorList>
    </citation>
    <scope>NUCLEOTIDE SEQUENCE [LARGE SCALE GENOMIC DNA]</scope>
</reference>
<dbReference type="Proteomes" id="UP001060085">
    <property type="component" value="Linkage Group LG02"/>
</dbReference>
<evidence type="ECO:0000313" key="1">
    <source>
        <dbReference type="EMBL" id="KAI5676319.1"/>
    </source>
</evidence>
<gene>
    <name evidence="1" type="ORF">M9H77_07269</name>
</gene>
<dbReference type="EMBL" id="CM044702">
    <property type="protein sequence ID" value="KAI5676319.1"/>
    <property type="molecule type" value="Genomic_DNA"/>
</dbReference>